<dbReference type="PANTHER" id="PTHR21682:SF2">
    <property type="entry name" value="COILED-COIL DOMAIN-CONTAINING PROTEIN 149"/>
    <property type="match status" value="1"/>
</dbReference>
<protein>
    <recommendedName>
        <fullName evidence="7">Coiled-coil domain-containing protein 149</fullName>
    </recommendedName>
</protein>
<dbReference type="PANTHER" id="PTHR21682">
    <property type="entry name" value="COILED-COIL DOMAIN-CONTAINING PROTEIN 149"/>
    <property type="match status" value="1"/>
</dbReference>
<gene>
    <name evidence="5" type="ORF">L9F63_021108</name>
</gene>
<feature type="region of interest" description="Disordered" evidence="4">
    <location>
        <begin position="388"/>
        <end position="419"/>
    </location>
</feature>
<evidence type="ECO:0000256" key="3">
    <source>
        <dbReference type="SAM" id="Coils"/>
    </source>
</evidence>
<comment type="similarity">
    <text evidence="1">Belongs to the CCDC149 family.</text>
</comment>
<reference evidence="5" key="2">
    <citation type="submission" date="2023-05" db="EMBL/GenBank/DDBJ databases">
        <authorList>
            <person name="Fouks B."/>
        </authorList>
    </citation>
    <scope>NUCLEOTIDE SEQUENCE</scope>
    <source>
        <strain evidence="5">Stay&amp;Tobe</strain>
        <tissue evidence="5">Testes</tissue>
    </source>
</reference>
<evidence type="ECO:0008006" key="7">
    <source>
        <dbReference type="Google" id="ProtNLM"/>
    </source>
</evidence>
<feature type="coiled-coil region" evidence="3">
    <location>
        <begin position="99"/>
        <end position="237"/>
    </location>
</feature>
<dbReference type="EMBL" id="JASPKZ010007396">
    <property type="protein sequence ID" value="KAJ9584550.1"/>
    <property type="molecule type" value="Genomic_DNA"/>
</dbReference>
<evidence type="ECO:0000256" key="4">
    <source>
        <dbReference type="SAM" id="MobiDB-lite"/>
    </source>
</evidence>
<evidence type="ECO:0000256" key="1">
    <source>
        <dbReference type="ARBA" id="ARBA00005872"/>
    </source>
</evidence>
<accession>A0AAD7ZQ59</accession>
<keyword evidence="2 3" id="KW-0175">Coiled coil</keyword>
<proteinExistence type="inferred from homology"/>
<comment type="caution">
    <text evidence="5">The sequence shown here is derived from an EMBL/GenBank/DDBJ whole genome shotgun (WGS) entry which is preliminary data.</text>
</comment>
<name>A0AAD7ZQ59_DIPPU</name>
<evidence type="ECO:0000313" key="6">
    <source>
        <dbReference type="Proteomes" id="UP001233999"/>
    </source>
</evidence>
<dbReference type="InterPro" id="IPR019179">
    <property type="entry name" value="CC149"/>
</dbReference>
<dbReference type="AlphaFoldDB" id="A0AAD7ZQ59"/>
<organism evidence="5 6">
    <name type="scientific">Diploptera punctata</name>
    <name type="common">Pacific beetle cockroach</name>
    <dbReference type="NCBI Taxonomy" id="6984"/>
    <lineage>
        <taxon>Eukaryota</taxon>
        <taxon>Metazoa</taxon>
        <taxon>Ecdysozoa</taxon>
        <taxon>Arthropoda</taxon>
        <taxon>Hexapoda</taxon>
        <taxon>Insecta</taxon>
        <taxon>Pterygota</taxon>
        <taxon>Neoptera</taxon>
        <taxon>Polyneoptera</taxon>
        <taxon>Dictyoptera</taxon>
        <taxon>Blattodea</taxon>
        <taxon>Blaberoidea</taxon>
        <taxon>Blaberidae</taxon>
        <taxon>Diplopterinae</taxon>
        <taxon>Diploptera</taxon>
    </lineage>
</organism>
<feature type="coiled-coil region" evidence="3">
    <location>
        <begin position="43"/>
        <end position="70"/>
    </location>
</feature>
<reference evidence="5" key="1">
    <citation type="journal article" date="2023" name="IScience">
        <title>Live-bearing cockroach genome reveals convergent evolutionary mechanisms linked to viviparity in insects and beyond.</title>
        <authorList>
            <person name="Fouks B."/>
            <person name="Harrison M.C."/>
            <person name="Mikhailova A.A."/>
            <person name="Marchal E."/>
            <person name="English S."/>
            <person name="Carruthers M."/>
            <person name="Jennings E.C."/>
            <person name="Chiamaka E.L."/>
            <person name="Frigard R.A."/>
            <person name="Pippel M."/>
            <person name="Attardo G.M."/>
            <person name="Benoit J.B."/>
            <person name="Bornberg-Bauer E."/>
            <person name="Tobe S.S."/>
        </authorList>
    </citation>
    <scope>NUCLEOTIDE SEQUENCE</scope>
    <source>
        <strain evidence="5">Stay&amp;Tobe</strain>
    </source>
</reference>
<dbReference type="Pfam" id="PF09789">
    <property type="entry name" value="CC149"/>
    <property type="match status" value="1"/>
</dbReference>
<evidence type="ECO:0000256" key="2">
    <source>
        <dbReference type="ARBA" id="ARBA00023054"/>
    </source>
</evidence>
<evidence type="ECO:0000313" key="5">
    <source>
        <dbReference type="EMBL" id="KAJ9584550.1"/>
    </source>
</evidence>
<dbReference type="Proteomes" id="UP001233999">
    <property type="component" value="Unassembled WGS sequence"/>
</dbReference>
<sequence>MMASVQNRPGMEEYVDNFLAENSALRRKLQSKSEALLILSKDLDQCRTERDQFKLMAEQLQDRYSMLKKKSHDMGLSRMMLYSDGFESNRSGHSVAQLMSETKEQNKALRIEVEDLRQKLRDAQGDNKVLRVRLTQVRAGGNVGESQQFPSHQREQLVQQLETLNVKCQQLAADLQAMLDEKEELVTERDAYKCKVHRLNHELNCLLKGDKNNHIDIDALIMENRYLKERLEHAEEEKEISVHALSKYKNMLDKKRNKGTVKLGTNNNTGMVMSHKQVHQLLERGTSAQLPNTAATLSDMKSLCLALLEALGDKTLALAHQKKANRILASRISDLESLLQGGSAFPSQLLLEGYASSEVDKDMGNILSAEQHDSSDSEASIHLETLSVQSDTESCGSKHDKMNNISGSSVDSEDTLPPQLQQLVQKALEEIKNDNSNV</sequence>
<keyword evidence="6" id="KW-1185">Reference proteome</keyword>